<reference evidence="5 6" key="1">
    <citation type="submission" date="2019-08" db="EMBL/GenBank/DDBJ databases">
        <title>Complete genome sequence of Terriglobus albidus strain ORNL.</title>
        <authorList>
            <person name="Podar M."/>
        </authorList>
    </citation>
    <scope>NUCLEOTIDE SEQUENCE [LARGE SCALE GENOMIC DNA]</scope>
    <source>
        <strain evidence="5 6">ORNL</strain>
    </source>
</reference>
<dbReference type="InterPro" id="IPR000524">
    <property type="entry name" value="Tscrpt_reg_HTH_GntR"/>
</dbReference>
<dbReference type="GO" id="GO:0003677">
    <property type="term" value="F:DNA binding"/>
    <property type="evidence" value="ECO:0007669"/>
    <property type="project" value="UniProtKB-KW"/>
</dbReference>
<dbReference type="PROSITE" id="PS50949">
    <property type="entry name" value="HTH_GNTR"/>
    <property type="match status" value="1"/>
</dbReference>
<keyword evidence="3" id="KW-0804">Transcription</keyword>
<evidence type="ECO:0000259" key="4">
    <source>
        <dbReference type="PROSITE" id="PS50949"/>
    </source>
</evidence>
<keyword evidence="6" id="KW-1185">Reference proteome</keyword>
<protein>
    <submittedName>
        <fullName evidence="5">GntR family transcriptional regulator</fullName>
    </submittedName>
</protein>
<keyword evidence="1" id="KW-0805">Transcription regulation</keyword>
<evidence type="ECO:0000256" key="2">
    <source>
        <dbReference type="ARBA" id="ARBA00023125"/>
    </source>
</evidence>
<evidence type="ECO:0000256" key="1">
    <source>
        <dbReference type="ARBA" id="ARBA00023015"/>
    </source>
</evidence>
<dbReference type="SMART" id="SM00345">
    <property type="entry name" value="HTH_GNTR"/>
    <property type="match status" value="1"/>
</dbReference>
<dbReference type="Proteomes" id="UP000321820">
    <property type="component" value="Chromosome"/>
</dbReference>
<dbReference type="EMBL" id="CP042806">
    <property type="protein sequence ID" value="QEE30350.1"/>
    <property type="molecule type" value="Genomic_DNA"/>
</dbReference>
<dbReference type="KEGG" id="talb:FTW19_21620"/>
<organism evidence="5 6">
    <name type="scientific">Terriglobus albidus</name>
    <dbReference type="NCBI Taxonomy" id="1592106"/>
    <lineage>
        <taxon>Bacteria</taxon>
        <taxon>Pseudomonadati</taxon>
        <taxon>Acidobacteriota</taxon>
        <taxon>Terriglobia</taxon>
        <taxon>Terriglobales</taxon>
        <taxon>Acidobacteriaceae</taxon>
        <taxon>Terriglobus</taxon>
    </lineage>
</organism>
<dbReference type="InterPro" id="IPR036388">
    <property type="entry name" value="WH-like_DNA-bd_sf"/>
</dbReference>
<accession>A0A5B9EHP0</accession>
<evidence type="ECO:0000256" key="3">
    <source>
        <dbReference type="ARBA" id="ARBA00023163"/>
    </source>
</evidence>
<dbReference type="InterPro" id="IPR036390">
    <property type="entry name" value="WH_DNA-bd_sf"/>
</dbReference>
<sequence length="146" mass="16607">MCYYCRTVFRKPNPSSGVPIYVQLKEQIRHAIETGALSPGDQLPGIRGLAESLVINPNTVIKVYRELEQENVLEIRHGLGAFIASRRRGRSKTEDLRDAQRSVHEFVESLKERGLAEGEIRRLFEAELAESFKGGSLWQQSLKRLN</sequence>
<feature type="domain" description="HTH gntR-type" evidence="4">
    <location>
        <begin position="18"/>
        <end position="86"/>
    </location>
</feature>
<dbReference type="GO" id="GO:0003700">
    <property type="term" value="F:DNA-binding transcription factor activity"/>
    <property type="evidence" value="ECO:0007669"/>
    <property type="project" value="InterPro"/>
</dbReference>
<dbReference type="SUPFAM" id="SSF46785">
    <property type="entry name" value="Winged helix' DNA-binding domain"/>
    <property type="match status" value="1"/>
</dbReference>
<name>A0A5B9EHP0_9BACT</name>
<dbReference type="PANTHER" id="PTHR38445">
    <property type="entry name" value="HTH-TYPE TRANSCRIPTIONAL REPRESSOR YTRA"/>
    <property type="match status" value="1"/>
</dbReference>
<proteinExistence type="predicted"/>
<dbReference type="PANTHER" id="PTHR38445:SF7">
    <property type="entry name" value="GNTR-FAMILY TRANSCRIPTIONAL REGULATOR"/>
    <property type="match status" value="1"/>
</dbReference>
<dbReference type="AlphaFoldDB" id="A0A5B9EHP0"/>
<gene>
    <name evidence="5" type="ORF">FTW19_21620</name>
</gene>
<dbReference type="OrthoDB" id="362473at2"/>
<dbReference type="CDD" id="cd07377">
    <property type="entry name" value="WHTH_GntR"/>
    <property type="match status" value="1"/>
</dbReference>
<evidence type="ECO:0000313" key="6">
    <source>
        <dbReference type="Proteomes" id="UP000321820"/>
    </source>
</evidence>
<dbReference type="Gene3D" id="1.10.10.10">
    <property type="entry name" value="Winged helix-like DNA-binding domain superfamily/Winged helix DNA-binding domain"/>
    <property type="match status" value="1"/>
</dbReference>
<evidence type="ECO:0000313" key="5">
    <source>
        <dbReference type="EMBL" id="QEE30350.1"/>
    </source>
</evidence>
<dbReference type="Pfam" id="PF00392">
    <property type="entry name" value="GntR"/>
    <property type="match status" value="1"/>
</dbReference>
<keyword evidence="2" id="KW-0238">DNA-binding</keyword>